<dbReference type="AlphaFoldDB" id="A0A6J1M2W3"/>
<reference evidence="3" key="1">
    <citation type="submission" date="2025-08" db="UniProtKB">
        <authorList>
            <consortium name="RefSeq"/>
        </authorList>
    </citation>
    <scope>IDENTIFICATION</scope>
    <source>
        <strain evidence="3">15085-1641.00</strain>
        <tissue evidence="3">Whole body</tissue>
    </source>
</reference>
<accession>A0A6J1M2W3</accession>
<keyword evidence="2" id="KW-1185">Reference proteome</keyword>
<organism evidence="2 3">
    <name type="scientific">Drosophila hydei</name>
    <name type="common">Fruit fly</name>
    <dbReference type="NCBI Taxonomy" id="7224"/>
    <lineage>
        <taxon>Eukaryota</taxon>
        <taxon>Metazoa</taxon>
        <taxon>Ecdysozoa</taxon>
        <taxon>Arthropoda</taxon>
        <taxon>Hexapoda</taxon>
        <taxon>Insecta</taxon>
        <taxon>Pterygota</taxon>
        <taxon>Neoptera</taxon>
        <taxon>Endopterygota</taxon>
        <taxon>Diptera</taxon>
        <taxon>Brachycera</taxon>
        <taxon>Muscomorpha</taxon>
        <taxon>Ephydroidea</taxon>
        <taxon>Drosophilidae</taxon>
        <taxon>Drosophila</taxon>
    </lineage>
</organism>
<feature type="compositionally biased region" description="Acidic residues" evidence="1">
    <location>
        <begin position="167"/>
        <end position="181"/>
    </location>
</feature>
<dbReference type="OrthoDB" id="8058042at2759"/>
<name>A0A6J1M2W3_DROHY</name>
<dbReference type="GeneID" id="111599584"/>
<evidence type="ECO:0000256" key="1">
    <source>
        <dbReference type="SAM" id="MobiDB-lite"/>
    </source>
</evidence>
<feature type="region of interest" description="Disordered" evidence="1">
    <location>
        <begin position="59"/>
        <end position="135"/>
    </location>
</feature>
<sequence>MMQVQQGFQHFVEFFQVHLSNASVDFIHDVDLSGFIKLLELPKYTSVVKTLNAGINIDTDVDLDGKGQSGGDGDGVDPTKQPSQQRPQMKQLSADTLSAPTELPKEQQQKHQKQQQNDKAQKAKQREQHSDTSSLAHCHQLAEQLAYDYNKSALFWPCPQMKSWIWGDDDDDGDGDGDADVNESAMCSY</sequence>
<proteinExistence type="predicted"/>
<evidence type="ECO:0000313" key="3">
    <source>
        <dbReference type="RefSeq" id="XP_023171026.2"/>
    </source>
</evidence>
<evidence type="ECO:0000313" key="2">
    <source>
        <dbReference type="Proteomes" id="UP000504633"/>
    </source>
</evidence>
<protein>
    <submittedName>
        <fullName evidence="3">Uncharacterized protein LOC111599584</fullName>
    </submittedName>
</protein>
<dbReference type="KEGG" id="dhe:111599584"/>
<dbReference type="RefSeq" id="XP_023171026.2">
    <property type="nucleotide sequence ID" value="XM_023315258.2"/>
</dbReference>
<dbReference type="Proteomes" id="UP000504633">
    <property type="component" value="Unplaced"/>
</dbReference>
<feature type="compositionally biased region" description="Basic and acidic residues" evidence="1">
    <location>
        <begin position="119"/>
        <end position="130"/>
    </location>
</feature>
<gene>
    <name evidence="3" type="primary">LOC111599584</name>
</gene>
<feature type="region of interest" description="Disordered" evidence="1">
    <location>
        <begin position="167"/>
        <end position="189"/>
    </location>
</feature>
<feature type="compositionally biased region" description="Polar residues" evidence="1">
    <location>
        <begin position="80"/>
        <end position="99"/>
    </location>
</feature>